<dbReference type="PROSITE" id="PS51534">
    <property type="entry name" value="SEFIR"/>
    <property type="match status" value="1"/>
</dbReference>
<dbReference type="AlphaFoldDB" id="A0A2S6GB83"/>
<comment type="caution">
    <text evidence="2">The sequence shown here is derived from an EMBL/GenBank/DDBJ whole genome shotgun (WGS) entry which is preliminary data.</text>
</comment>
<proteinExistence type="predicted"/>
<dbReference type="InterPro" id="IPR008979">
    <property type="entry name" value="Galactose-bd-like_sf"/>
</dbReference>
<reference evidence="2 3" key="1">
    <citation type="submission" date="2018-02" db="EMBL/GenBank/DDBJ databases">
        <title>Genomic Encyclopedia of Archaeal and Bacterial Type Strains, Phase II (KMG-II): from individual species to whole genera.</title>
        <authorList>
            <person name="Goeker M."/>
        </authorList>
    </citation>
    <scope>NUCLEOTIDE SEQUENCE [LARGE SCALE GENOMIC DNA]</scope>
    <source>
        <strain evidence="2 3">YU 961-1</strain>
    </source>
</reference>
<evidence type="ECO:0000259" key="1">
    <source>
        <dbReference type="PROSITE" id="PS51534"/>
    </source>
</evidence>
<dbReference type="InterPro" id="IPR038637">
    <property type="entry name" value="NPCBM_sf"/>
</dbReference>
<dbReference type="Gene3D" id="2.60.120.1060">
    <property type="entry name" value="NPCBM/NEW2 domain"/>
    <property type="match status" value="1"/>
</dbReference>
<name>A0A2S6GB83_9PSEU</name>
<gene>
    <name evidence="2" type="ORF">CLV40_1458</name>
</gene>
<dbReference type="InterPro" id="IPR013222">
    <property type="entry name" value="Glyco_hyd_98_carb-bd"/>
</dbReference>
<evidence type="ECO:0000313" key="3">
    <source>
        <dbReference type="Proteomes" id="UP000239203"/>
    </source>
</evidence>
<dbReference type="Gene3D" id="3.40.50.11530">
    <property type="match status" value="1"/>
</dbReference>
<organism evidence="2 3">
    <name type="scientific">Actinokineospora auranticolor</name>
    <dbReference type="NCBI Taxonomy" id="155976"/>
    <lineage>
        <taxon>Bacteria</taxon>
        <taxon>Bacillati</taxon>
        <taxon>Actinomycetota</taxon>
        <taxon>Actinomycetes</taxon>
        <taxon>Pseudonocardiales</taxon>
        <taxon>Pseudonocardiaceae</taxon>
        <taxon>Actinokineospora</taxon>
    </lineage>
</organism>
<protein>
    <submittedName>
        <fullName evidence="2">NPCBM/NEW2 domain-containing protein</fullName>
    </submittedName>
</protein>
<dbReference type="SUPFAM" id="SSF52200">
    <property type="entry name" value="Toll/Interleukin receptor TIR domain"/>
    <property type="match status" value="1"/>
</dbReference>
<accession>A0A2S6GB83</accession>
<dbReference type="Pfam" id="PF08305">
    <property type="entry name" value="NPCBM"/>
    <property type="match status" value="1"/>
</dbReference>
<feature type="domain" description="SEFIR" evidence="1">
    <location>
        <begin position="6"/>
        <end position="146"/>
    </location>
</feature>
<dbReference type="InterPro" id="IPR013568">
    <property type="entry name" value="SEFIR_dom"/>
</dbReference>
<dbReference type="OrthoDB" id="3365840at2"/>
<dbReference type="Proteomes" id="UP000239203">
    <property type="component" value="Unassembled WGS sequence"/>
</dbReference>
<dbReference type="InterPro" id="IPR035897">
    <property type="entry name" value="Toll_tir_struct_dom_sf"/>
</dbReference>
<dbReference type="Pfam" id="PF08357">
    <property type="entry name" value="SEFIR"/>
    <property type="match status" value="1"/>
</dbReference>
<evidence type="ECO:0000313" key="2">
    <source>
        <dbReference type="EMBL" id="PPK60994.1"/>
    </source>
</evidence>
<sequence>MSDREVPRVFVSYAHDSTEHKEAVREFATYLMVRIGLQVQLDQWDSDRRRDWSLWAIEHLTDSDYILVIASPDYKQRADGRARSDEGRGSQFEAAIMRDALTRDLRGETERWLPVVLPGRSVDDIPTCLCGHSTTRFHVDELSEDGVAELIGAITGKGRFPTPERGEWLGGRENPESRQLVRLADESRWAERSGEVKPGTAVLGGVRYDDSIVLRGSSRHGSVVVDLERRYRRMTTVIGVLDDAAEPFQVGHFQVFLDGKPQPPRRVALDKPEVLEVDVTGTRTLRLEMARPGGSASPLGSAAVVVGRRLAGSVDLAWGNPTLV</sequence>
<keyword evidence="3" id="KW-1185">Reference proteome</keyword>
<dbReference type="SUPFAM" id="SSF49785">
    <property type="entry name" value="Galactose-binding domain-like"/>
    <property type="match status" value="1"/>
</dbReference>
<dbReference type="RefSeq" id="WP_146108413.1">
    <property type="nucleotide sequence ID" value="NZ_CP154825.1"/>
</dbReference>
<dbReference type="EMBL" id="PTIX01000045">
    <property type="protein sequence ID" value="PPK60994.1"/>
    <property type="molecule type" value="Genomic_DNA"/>
</dbReference>